<evidence type="ECO:0000256" key="5">
    <source>
        <dbReference type="SAM" id="Phobius"/>
    </source>
</evidence>
<sequence>MDVVVDDKPVKDMKAAAARPARPRWLVPVAAGAAVLLAIGVALAIALPISLRRARLSRGYESLADARGELDARLPPGVERTYYLAADPIDWDYAPSGRNLCKGKEFGEEEELYISKGVGRKFKKAVFREYTDDTFKTLVKRTMAQQHMGILGPALHAQAGDTIVVVLKNNVDFPVNAESGGLQAAVAAETAPGDVTTYKWRVPESAGPGADGPSSRFYLYRSTVDVVADTQAGLVGPIVIARRGALGKDGRSVADVFNENNSPFIQDNLKTAPKANLAALSEDDLLEANTKYSINGYLWCNDPGMNFTVGEKVRWYVTSLGSEDAIHTAHWHGVVFNDSKGHHVDQVPIQSSSTEVLDMLADNPGTWLFHCHLNDHMDGGMMALFHIKGTAPTITLDGKVRTYFIGVVAEEWDYAPFNGEMCGGTLVPFSDAAKVFVQPAAGRIGRKYLKARYVEFTDDTFTRRKRIAPEWEHVGVMGPVLRAVVGDTLKVTLKNMLPAGGASVSLHPHGVLYDKSSEGSPYADGLPLAPGDKVAPNKTVVYTWKVPDRSGPGVGDFSSVMWMYHSHVMESRDPHAGLFGAILVTSKALANDDASPKDVDREFILSFSILDESHSFMLQQNLKKYLPKVAASENATATLLEDPGFVEANLKHTVNGYIYCNLPGLEFSQAVPTRLYFLSLGGSGDMHTPNSVEGGLYLDGQRRQALKLLPGAMFTTDVTPMVPGHGLLQCAIYDHMSAGMSAIYKVNQTVKITAPADAPIRTYYIAAEVVDWDYTPLKKDGCSGQPFNDDQKVFVETTEGTLGSEYRKAVFRGYTDATFKTPAPRDELFGILGPTIRAEAGDKIVVHFLNRLPFNASVQLYGGLIPVGNTSAYQINTAEAEAATPAAGRRLLARGARRSLAQITAAQAEAEAVIAQSVENLYSLGAVAPDASVRYEWYVPDAAAPGPSDGDAVAYAYVSGVDQIKHTNAGLVGAVVIYEKGGLGKDGGNATHGGGGVRELPVFFNIQNEMQSEFFEYNLAKQTNETKIKINKLATTFPESNLMHSINGFVYCNGPTLNLTRDETLRVIVMGFGSEVDMHSAVFQGQIISKQGASLYSIGLMPATTYVVSLTAGDSGKWEIYCNILDHIGAGMRAKMLVA</sequence>
<dbReference type="RefSeq" id="XP_013906349.1">
    <property type="nucleotide sequence ID" value="XM_014050895.1"/>
</dbReference>
<feature type="domain" description="Plastocyanin-like" evidence="6">
    <location>
        <begin position="290"/>
        <end position="387"/>
    </location>
</feature>
<dbReference type="OrthoDB" id="2121828at2759"/>
<organism evidence="8 9">
    <name type="scientific">Monoraphidium neglectum</name>
    <dbReference type="NCBI Taxonomy" id="145388"/>
    <lineage>
        <taxon>Eukaryota</taxon>
        <taxon>Viridiplantae</taxon>
        <taxon>Chlorophyta</taxon>
        <taxon>core chlorophytes</taxon>
        <taxon>Chlorophyceae</taxon>
        <taxon>CS clade</taxon>
        <taxon>Sphaeropleales</taxon>
        <taxon>Selenastraceae</taxon>
        <taxon>Monoraphidium</taxon>
    </lineage>
</organism>
<dbReference type="AlphaFoldDB" id="A0A0D2MXX7"/>
<dbReference type="GO" id="GO:0016491">
    <property type="term" value="F:oxidoreductase activity"/>
    <property type="evidence" value="ECO:0007669"/>
    <property type="project" value="UniProtKB-KW"/>
</dbReference>
<dbReference type="Gene3D" id="2.60.40.420">
    <property type="entry name" value="Cupredoxins - blue copper proteins"/>
    <property type="match status" value="5"/>
</dbReference>
<evidence type="ECO:0008006" key="10">
    <source>
        <dbReference type="Google" id="ProtNLM"/>
    </source>
</evidence>
<dbReference type="InterPro" id="IPR033138">
    <property type="entry name" value="Cu_oxidase_CS"/>
</dbReference>
<proteinExistence type="inferred from homology"/>
<evidence type="ECO:0000256" key="4">
    <source>
        <dbReference type="ARBA" id="ARBA00023008"/>
    </source>
</evidence>
<name>A0A0D2MXX7_9CHLO</name>
<reference evidence="8 9" key="1">
    <citation type="journal article" date="2013" name="BMC Genomics">
        <title>Reconstruction of the lipid metabolism for the microalga Monoraphidium neglectum from its genome sequence reveals characteristics suitable for biofuel production.</title>
        <authorList>
            <person name="Bogen C."/>
            <person name="Al-Dilaimi A."/>
            <person name="Albersmeier A."/>
            <person name="Wichmann J."/>
            <person name="Grundmann M."/>
            <person name="Rupp O."/>
            <person name="Lauersen K.J."/>
            <person name="Blifernez-Klassen O."/>
            <person name="Kalinowski J."/>
            <person name="Goesmann A."/>
            <person name="Mussgnug J.H."/>
            <person name="Kruse O."/>
        </authorList>
    </citation>
    <scope>NUCLEOTIDE SEQUENCE [LARGE SCALE GENOMIC DNA]</scope>
    <source>
        <strain evidence="8 9">SAG 48.87</strain>
    </source>
</reference>
<evidence type="ECO:0000256" key="2">
    <source>
        <dbReference type="ARBA" id="ARBA00022723"/>
    </source>
</evidence>
<evidence type="ECO:0000256" key="3">
    <source>
        <dbReference type="ARBA" id="ARBA00023002"/>
    </source>
</evidence>
<evidence type="ECO:0000256" key="1">
    <source>
        <dbReference type="ARBA" id="ARBA00010609"/>
    </source>
</evidence>
<dbReference type="InterPro" id="IPR008972">
    <property type="entry name" value="Cupredoxin"/>
</dbReference>
<dbReference type="PANTHER" id="PTHR11709:SF486">
    <property type="entry name" value="MULTICOPPER OXIDASE"/>
    <property type="match status" value="1"/>
</dbReference>
<keyword evidence="5" id="KW-0812">Transmembrane</keyword>
<dbReference type="InterPro" id="IPR002355">
    <property type="entry name" value="Cu_oxidase_Cu_BS"/>
</dbReference>
<evidence type="ECO:0000313" key="9">
    <source>
        <dbReference type="Proteomes" id="UP000054498"/>
    </source>
</evidence>
<keyword evidence="4" id="KW-0186">Copper</keyword>
<dbReference type="EMBL" id="KK100272">
    <property type="protein sequence ID" value="KIZ07330.1"/>
    <property type="molecule type" value="Genomic_DNA"/>
</dbReference>
<dbReference type="InterPro" id="IPR011707">
    <property type="entry name" value="Cu-oxidase-like_N"/>
</dbReference>
<feature type="transmembrane region" description="Helical" evidence="5">
    <location>
        <begin position="25"/>
        <end position="49"/>
    </location>
</feature>
<dbReference type="STRING" id="145388.A0A0D2MXX7"/>
<protein>
    <recommendedName>
        <fullName evidence="10">Multicopper ferroxidase</fullName>
    </recommendedName>
</protein>
<dbReference type="Pfam" id="PF07732">
    <property type="entry name" value="Cu-oxidase_3"/>
    <property type="match status" value="1"/>
</dbReference>
<dbReference type="SUPFAM" id="SSF49503">
    <property type="entry name" value="Cupredoxins"/>
    <property type="match status" value="6"/>
</dbReference>
<dbReference type="GO" id="GO:0005507">
    <property type="term" value="F:copper ion binding"/>
    <property type="evidence" value="ECO:0007669"/>
    <property type="project" value="InterPro"/>
</dbReference>
<dbReference type="Pfam" id="PF07731">
    <property type="entry name" value="Cu-oxidase_2"/>
    <property type="match status" value="1"/>
</dbReference>
<comment type="similarity">
    <text evidence="1">Belongs to the multicopper oxidase family.</text>
</comment>
<dbReference type="InterPro" id="IPR011706">
    <property type="entry name" value="Cu-oxidase_C"/>
</dbReference>
<dbReference type="InterPro" id="IPR045087">
    <property type="entry name" value="Cu-oxidase_fam"/>
</dbReference>
<dbReference type="PANTHER" id="PTHR11709">
    <property type="entry name" value="MULTI-COPPER OXIDASE"/>
    <property type="match status" value="1"/>
</dbReference>
<dbReference type="PROSITE" id="PS00079">
    <property type="entry name" value="MULTICOPPER_OXIDASE1"/>
    <property type="match status" value="2"/>
</dbReference>
<dbReference type="Proteomes" id="UP000054498">
    <property type="component" value="Unassembled WGS sequence"/>
</dbReference>
<accession>A0A0D2MXX7</accession>
<gene>
    <name evidence="8" type="ORF">MNEG_0617</name>
</gene>
<evidence type="ECO:0000259" key="7">
    <source>
        <dbReference type="Pfam" id="PF07732"/>
    </source>
</evidence>
<keyword evidence="5" id="KW-1133">Transmembrane helix</keyword>
<evidence type="ECO:0000259" key="6">
    <source>
        <dbReference type="Pfam" id="PF07731"/>
    </source>
</evidence>
<keyword evidence="3" id="KW-0560">Oxidoreductase</keyword>
<dbReference type="FunFam" id="2.60.40.420:FF:000028">
    <property type="entry name" value="Ceruloplasmin"/>
    <property type="match status" value="1"/>
</dbReference>
<dbReference type="GeneID" id="25726735"/>
<feature type="domain" description="Plastocyanin-like" evidence="7">
    <location>
        <begin position="476"/>
        <end position="587"/>
    </location>
</feature>
<keyword evidence="2" id="KW-0479">Metal-binding</keyword>
<keyword evidence="5" id="KW-0472">Membrane</keyword>
<dbReference type="KEGG" id="mng:MNEG_0617"/>
<evidence type="ECO:0000313" key="8">
    <source>
        <dbReference type="EMBL" id="KIZ07330.1"/>
    </source>
</evidence>
<dbReference type="PROSITE" id="PS00080">
    <property type="entry name" value="MULTICOPPER_OXIDASE2"/>
    <property type="match status" value="1"/>
</dbReference>
<keyword evidence="9" id="KW-1185">Reference proteome</keyword>